<comment type="similarity">
    <text evidence="2 9">Belongs to the Abd-B homeobox family.</text>
</comment>
<dbReference type="PANTHER" id="PTHR45970">
    <property type="entry name" value="AGAP004664-PA"/>
    <property type="match status" value="1"/>
</dbReference>
<evidence type="ECO:0000313" key="14">
    <source>
        <dbReference type="Proteomes" id="UP000694388"/>
    </source>
</evidence>
<dbReference type="InterPro" id="IPR001356">
    <property type="entry name" value="HD"/>
</dbReference>
<proteinExistence type="inferred from homology"/>
<dbReference type="PROSITE" id="PS00027">
    <property type="entry name" value="HOMEOBOX_1"/>
    <property type="match status" value="1"/>
</dbReference>
<dbReference type="GO" id="GO:0006351">
    <property type="term" value="P:DNA-templated transcription"/>
    <property type="evidence" value="ECO:0007669"/>
    <property type="project" value="InterPro"/>
</dbReference>
<dbReference type="Pfam" id="PF04617">
    <property type="entry name" value="Hox9_act"/>
    <property type="match status" value="1"/>
</dbReference>
<keyword evidence="14" id="KW-1185">Reference proteome</keyword>
<accession>A0A8C4QN51</accession>
<keyword evidence="5 9" id="KW-0238">DNA-binding</keyword>
<keyword evidence="4 9" id="KW-0805">Transcription regulation</keyword>
<dbReference type="AlphaFoldDB" id="A0A8C4QN51"/>
<keyword evidence="8 9" id="KW-0539">Nucleus</keyword>
<evidence type="ECO:0000256" key="8">
    <source>
        <dbReference type="ARBA" id="ARBA00023242"/>
    </source>
</evidence>
<sequence length="259" mass="28679">MGLKTRSSLALHASPGAVSALDMSESKGSHYFVDSFVRSDLSDPSAALSLDYGPSTFVPARGNIALSGDYSPCSFQPRATVYQTGWTHVPAQFGVYASSVDGTYSRSWLDPLSAGPAGTLSTPVQGRHADVGPVIMGGLPRMDGENVLLKNYGGEPCVGARIRVCVDNEEHGATATDSDNKLRVDPRDPSVNWLHARAGRKKRSPYSKHQTLELEKEFLFSKYLTRDRRYEVARLLDLSERQVKIWFQNRRMKLKKMKR</sequence>
<evidence type="ECO:0000313" key="13">
    <source>
        <dbReference type="Ensembl" id="ENSEBUP00000017923.1"/>
    </source>
</evidence>
<keyword evidence="7 9" id="KW-0804">Transcription</keyword>
<dbReference type="InterPro" id="IPR017112">
    <property type="entry name" value="HXA9/HXB9/HXC9"/>
</dbReference>
<protein>
    <recommendedName>
        <fullName evidence="9">Homeobox protein</fullName>
    </recommendedName>
</protein>
<name>A0A8C4QN51_EPTBU</name>
<dbReference type="PANTHER" id="PTHR45970:SF2">
    <property type="entry name" value="AGAP004664-PA"/>
    <property type="match status" value="1"/>
</dbReference>
<organism evidence="13 14">
    <name type="scientific">Eptatretus burgeri</name>
    <name type="common">Inshore hagfish</name>
    <dbReference type="NCBI Taxonomy" id="7764"/>
    <lineage>
        <taxon>Eukaryota</taxon>
        <taxon>Metazoa</taxon>
        <taxon>Chordata</taxon>
        <taxon>Craniata</taxon>
        <taxon>Vertebrata</taxon>
        <taxon>Cyclostomata</taxon>
        <taxon>Myxini</taxon>
        <taxon>Myxiniformes</taxon>
        <taxon>Myxinidae</taxon>
        <taxon>Eptatretinae</taxon>
        <taxon>Eptatretus</taxon>
    </lineage>
</organism>
<evidence type="ECO:0000256" key="7">
    <source>
        <dbReference type="ARBA" id="ARBA00023163"/>
    </source>
</evidence>
<dbReference type="Gene3D" id="1.10.10.60">
    <property type="entry name" value="Homeodomain-like"/>
    <property type="match status" value="1"/>
</dbReference>
<evidence type="ECO:0000256" key="4">
    <source>
        <dbReference type="ARBA" id="ARBA00023015"/>
    </source>
</evidence>
<evidence type="ECO:0000259" key="12">
    <source>
        <dbReference type="PROSITE" id="PS50071"/>
    </source>
</evidence>
<evidence type="ECO:0000256" key="1">
    <source>
        <dbReference type="ARBA" id="ARBA00004123"/>
    </source>
</evidence>
<dbReference type="InterPro" id="IPR006711">
    <property type="entry name" value="Hox9_activation_N"/>
</dbReference>
<dbReference type="Ensembl" id="ENSEBUT00000018499.1">
    <property type="protein sequence ID" value="ENSEBUP00000017923.1"/>
    <property type="gene ID" value="ENSEBUG00000011200.1"/>
</dbReference>
<keyword evidence="3 9" id="KW-0217">Developmental protein</keyword>
<dbReference type="CDD" id="cd00086">
    <property type="entry name" value="homeodomain"/>
    <property type="match status" value="1"/>
</dbReference>
<feature type="DNA-binding region" description="Homeobox" evidence="10">
    <location>
        <begin position="199"/>
        <end position="258"/>
    </location>
</feature>
<dbReference type="GO" id="GO:0000981">
    <property type="term" value="F:DNA-binding transcription factor activity, RNA polymerase II-specific"/>
    <property type="evidence" value="ECO:0007669"/>
    <property type="project" value="UniProtKB-UniRule"/>
</dbReference>
<evidence type="ECO:0000256" key="11">
    <source>
        <dbReference type="RuleBase" id="RU000682"/>
    </source>
</evidence>
<keyword evidence="6 10" id="KW-0371">Homeobox</keyword>
<reference evidence="13" key="1">
    <citation type="submission" date="2025-08" db="UniProtKB">
        <authorList>
            <consortium name="Ensembl"/>
        </authorList>
    </citation>
    <scope>IDENTIFICATION</scope>
</reference>
<dbReference type="GeneTree" id="ENSGT00940000164628"/>
<evidence type="ECO:0000256" key="6">
    <source>
        <dbReference type="ARBA" id="ARBA00023155"/>
    </source>
</evidence>
<evidence type="ECO:0000256" key="9">
    <source>
        <dbReference type="PIRNR" id="PIRNR037109"/>
    </source>
</evidence>
<dbReference type="Proteomes" id="UP000694388">
    <property type="component" value="Unplaced"/>
</dbReference>
<reference evidence="13" key="2">
    <citation type="submission" date="2025-09" db="UniProtKB">
        <authorList>
            <consortium name="Ensembl"/>
        </authorList>
    </citation>
    <scope>IDENTIFICATION</scope>
</reference>
<dbReference type="InterPro" id="IPR020479">
    <property type="entry name" value="HD_metazoa"/>
</dbReference>
<evidence type="ECO:0000256" key="10">
    <source>
        <dbReference type="PROSITE-ProRule" id="PRU00108"/>
    </source>
</evidence>
<dbReference type="Pfam" id="PF00046">
    <property type="entry name" value="Homeodomain"/>
    <property type="match status" value="1"/>
</dbReference>
<evidence type="ECO:0000256" key="5">
    <source>
        <dbReference type="ARBA" id="ARBA00023125"/>
    </source>
</evidence>
<dbReference type="InterPro" id="IPR017970">
    <property type="entry name" value="Homeobox_CS"/>
</dbReference>
<evidence type="ECO:0000256" key="3">
    <source>
        <dbReference type="ARBA" id="ARBA00022473"/>
    </source>
</evidence>
<comment type="function">
    <text evidence="9">Sequence-specific transcription factor which is part of a developmental regulatory system that provides cells with specific positional identities on the anterior-posterior axis.</text>
</comment>
<evidence type="ECO:0000256" key="2">
    <source>
        <dbReference type="ARBA" id="ARBA00006317"/>
    </source>
</evidence>
<dbReference type="GO" id="GO:0000978">
    <property type="term" value="F:RNA polymerase II cis-regulatory region sequence-specific DNA binding"/>
    <property type="evidence" value="ECO:0007669"/>
    <property type="project" value="TreeGrafter"/>
</dbReference>
<dbReference type="PROSITE" id="PS50071">
    <property type="entry name" value="HOMEOBOX_2"/>
    <property type="match status" value="1"/>
</dbReference>
<dbReference type="InterPro" id="IPR009057">
    <property type="entry name" value="Homeodomain-like_sf"/>
</dbReference>
<dbReference type="GO" id="GO:0005634">
    <property type="term" value="C:nucleus"/>
    <property type="evidence" value="ECO:0007669"/>
    <property type="project" value="UniProtKB-SubCell"/>
</dbReference>
<dbReference type="SMART" id="SM00389">
    <property type="entry name" value="HOX"/>
    <property type="match status" value="1"/>
</dbReference>
<feature type="domain" description="Homeobox" evidence="12">
    <location>
        <begin position="197"/>
        <end position="257"/>
    </location>
</feature>
<dbReference type="PRINTS" id="PR00024">
    <property type="entry name" value="HOMEOBOX"/>
</dbReference>
<dbReference type="PIRSF" id="PIRSF037109">
    <property type="entry name" value="Homeobox_Hox9"/>
    <property type="match status" value="1"/>
</dbReference>
<dbReference type="GO" id="GO:0009954">
    <property type="term" value="P:proximal/distal pattern formation"/>
    <property type="evidence" value="ECO:0007669"/>
    <property type="project" value="TreeGrafter"/>
</dbReference>
<dbReference type="GO" id="GO:0009952">
    <property type="term" value="P:anterior/posterior pattern specification"/>
    <property type="evidence" value="ECO:0007669"/>
    <property type="project" value="TreeGrafter"/>
</dbReference>
<comment type="subcellular location">
    <subcellularLocation>
        <location evidence="1 9 10 11">Nucleus</location>
    </subcellularLocation>
</comment>
<dbReference type="SUPFAM" id="SSF46689">
    <property type="entry name" value="Homeodomain-like"/>
    <property type="match status" value="1"/>
</dbReference>